<comment type="caution">
    <text evidence="1">The sequence shown here is derived from an EMBL/GenBank/DDBJ whole genome shotgun (WGS) entry which is preliminary data.</text>
</comment>
<keyword evidence="2" id="KW-1185">Reference proteome</keyword>
<organism evidence="1 2">
    <name type="scientific">Smallanthus sonchifolius</name>
    <dbReference type="NCBI Taxonomy" id="185202"/>
    <lineage>
        <taxon>Eukaryota</taxon>
        <taxon>Viridiplantae</taxon>
        <taxon>Streptophyta</taxon>
        <taxon>Embryophyta</taxon>
        <taxon>Tracheophyta</taxon>
        <taxon>Spermatophyta</taxon>
        <taxon>Magnoliopsida</taxon>
        <taxon>eudicotyledons</taxon>
        <taxon>Gunneridae</taxon>
        <taxon>Pentapetalae</taxon>
        <taxon>asterids</taxon>
        <taxon>campanulids</taxon>
        <taxon>Asterales</taxon>
        <taxon>Asteraceae</taxon>
        <taxon>Asteroideae</taxon>
        <taxon>Heliantheae alliance</taxon>
        <taxon>Millerieae</taxon>
        <taxon>Smallanthus</taxon>
    </lineage>
</organism>
<protein>
    <submittedName>
        <fullName evidence="1">Uncharacterized protein</fullName>
    </submittedName>
</protein>
<name>A0ACB9FPT3_9ASTR</name>
<dbReference type="Proteomes" id="UP001056120">
    <property type="component" value="Linkage Group LG16"/>
</dbReference>
<gene>
    <name evidence="1" type="ORF">L1987_47819</name>
</gene>
<evidence type="ECO:0000313" key="2">
    <source>
        <dbReference type="Proteomes" id="UP001056120"/>
    </source>
</evidence>
<evidence type="ECO:0000313" key="1">
    <source>
        <dbReference type="EMBL" id="KAI3773294.1"/>
    </source>
</evidence>
<proteinExistence type="predicted"/>
<reference evidence="1 2" key="2">
    <citation type="journal article" date="2022" name="Mol. Ecol. Resour.">
        <title>The genomes of chicory, endive, great burdock and yacon provide insights into Asteraceae paleo-polyploidization history and plant inulin production.</title>
        <authorList>
            <person name="Fan W."/>
            <person name="Wang S."/>
            <person name="Wang H."/>
            <person name="Wang A."/>
            <person name="Jiang F."/>
            <person name="Liu H."/>
            <person name="Zhao H."/>
            <person name="Xu D."/>
            <person name="Zhang Y."/>
        </authorList>
    </citation>
    <scope>NUCLEOTIDE SEQUENCE [LARGE SCALE GENOMIC DNA]</scope>
    <source>
        <strain evidence="2">cv. Yunnan</strain>
        <tissue evidence="1">Leaves</tissue>
    </source>
</reference>
<reference evidence="2" key="1">
    <citation type="journal article" date="2022" name="Mol. Ecol. Resour.">
        <title>The genomes of chicory, endive, great burdock and yacon provide insights into Asteraceae palaeo-polyploidization history and plant inulin production.</title>
        <authorList>
            <person name="Fan W."/>
            <person name="Wang S."/>
            <person name="Wang H."/>
            <person name="Wang A."/>
            <person name="Jiang F."/>
            <person name="Liu H."/>
            <person name="Zhao H."/>
            <person name="Xu D."/>
            <person name="Zhang Y."/>
        </authorList>
    </citation>
    <scope>NUCLEOTIDE SEQUENCE [LARGE SCALE GENOMIC DNA]</scope>
    <source>
        <strain evidence="2">cv. Yunnan</strain>
    </source>
</reference>
<accession>A0ACB9FPT3</accession>
<sequence>MSSLFDDPVAAPIQPSDDGSAVQDSPISLLRRDMSLIIHPDANLRSRFQSGSMPLNATGQCSIATPFALFDGSKATTLCLFELLPKSPVEQFIQAPFIAMYRKERQSLFIDPKPQDDKDNQKKSDPKPTLRWHKGENDDQDTGFNGNQINEENYLDADGNDDNIRSKGL</sequence>
<dbReference type="EMBL" id="CM042033">
    <property type="protein sequence ID" value="KAI3773294.1"/>
    <property type="molecule type" value="Genomic_DNA"/>
</dbReference>